<comment type="caution">
    <text evidence="8">The sequence shown here is derived from an EMBL/GenBank/DDBJ whole genome shotgun (WGS) entry which is preliminary data.</text>
</comment>
<evidence type="ECO:0000256" key="4">
    <source>
        <dbReference type="ARBA" id="ARBA00022723"/>
    </source>
</evidence>
<evidence type="ECO:0000256" key="5">
    <source>
        <dbReference type="ARBA" id="ARBA00022759"/>
    </source>
</evidence>
<dbReference type="EMBL" id="MGGR01000002">
    <property type="protein sequence ID" value="OGM34887.1"/>
    <property type="molecule type" value="Genomic_DNA"/>
</dbReference>
<evidence type="ECO:0000256" key="2">
    <source>
        <dbReference type="ARBA" id="ARBA00010875"/>
    </source>
</evidence>
<dbReference type="AlphaFoldDB" id="A0A1F7Z5P3"/>
<keyword evidence="6" id="KW-0378">Hydrolase</keyword>
<dbReference type="STRING" id="1802505.A3D01_00220"/>
<organism evidence="8 9">
    <name type="scientific">Candidatus Woesebacteria bacterium RIFCSPHIGHO2_02_FULL_39_13</name>
    <dbReference type="NCBI Taxonomy" id="1802505"/>
    <lineage>
        <taxon>Bacteria</taxon>
        <taxon>Candidatus Woeseibacteriota</taxon>
    </lineage>
</organism>
<accession>A0A1F7Z5P3</accession>
<dbReference type="GO" id="GO:0004222">
    <property type="term" value="F:metalloendopeptidase activity"/>
    <property type="evidence" value="ECO:0007669"/>
    <property type="project" value="InterPro"/>
</dbReference>
<comment type="similarity">
    <text evidence="2">Belongs to the endoribonuclease YbeY family.</text>
</comment>
<dbReference type="NCBIfam" id="TIGR00043">
    <property type="entry name" value="rRNA maturation RNase YbeY"/>
    <property type="match status" value="1"/>
</dbReference>
<protein>
    <submittedName>
        <fullName evidence="8">rRNA maturation RNase YbeY</fullName>
    </submittedName>
</protein>
<evidence type="ECO:0000256" key="1">
    <source>
        <dbReference type="ARBA" id="ARBA00001947"/>
    </source>
</evidence>
<comment type="cofactor">
    <cofactor evidence="1">
        <name>Zn(2+)</name>
        <dbReference type="ChEBI" id="CHEBI:29105"/>
    </cofactor>
</comment>
<dbReference type="GO" id="GO:0006364">
    <property type="term" value="P:rRNA processing"/>
    <property type="evidence" value="ECO:0007669"/>
    <property type="project" value="InterPro"/>
</dbReference>
<proteinExistence type="inferred from homology"/>
<dbReference type="Pfam" id="PF02130">
    <property type="entry name" value="YbeY"/>
    <property type="match status" value="1"/>
</dbReference>
<dbReference type="SUPFAM" id="SSF55486">
    <property type="entry name" value="Metalloproteases ('zincins'), catalytic domain"/>
    <property type="match status" value="1"/>
</dbReference>
<dbReference type="InterPro" id="IPR002036">
    <property type="entry name" value="YbeY"/>
</dbReference>
<evidence type="ECO:0000313" key="9">
    <source>
        <dbReference type="Proteomes" id="UP000177169"/>
    </source>
</evidence>
<name>A0A1F7Z5P3_9BACT</name>
<dbReference type="GO" id="GO:0046872">
    <property type="term" value="F:metal ion binding"/>
    <property type="evidence" value="ECO:0007669"/>
    <property type="project" value="UniProtKB-KW"/>
</dbReference>
<keyword evidence="3" id="KW-0540">Nuclease</keyword>
<sequence>MIRVYVKKQSKFAVNAPMIKKELTNFLEGKGLVSDFSVFVSFVGEKVMKSIASKYLGESSVHNVLSFPESELRGEFKYPKNETSTLGEIVICYPEILKEANDEGKLIDNKAIELVKHGALHLMGEHHEN</sequence>
<evidence type="ECO:0000256" key="3">
    <source>
        <dbReference type="ARBA" id="ARBA00022722"/>
    </source>
</evidence>
<gene>
    <name evidence="8" type="ORF">A3D01_00220</name>
</gene>
<dbReference type="InterPro" id="IPR023091">
    <property type="entry name" value="MetalPrtase_cat_dom_sf_prd"/>
</dbReference>
<evidence type="ECO:0000256" key="7">
    <source>
        <dbReference type="ARBA" id="ARBA00022833"/>
    </source>
</evidence>
<reference evidence="8 9" key="1">
    <citation type="journal article" date="2016" name="Nat. Commun.">
        <title>Thousands of microbial genomes shed light on interconnected biogeochemical processes in an aquifer system.</title>
        <authorList>
            <person name="Anantharaman K."/>
            <person name="Brown C.T."/>
            <person name="Hug L.A."/>
            <person name="Sharon I."/>
            <person name="Castelle C.J."/>
            <person name="Probst A.J."/>
            <person name="Thomas B.C."/>
            <person name="Singh A."/>
            <person name="Wilkins M.J."/>
            <person name="Karaoz U."/>
            <person name="Brodie E.L."/>
            <person name="Williams K.H."/>
            <person name="Hubbard S.S."/>
            <person name="Banfield J.F."/>
        </authorList>
    </citation>
    <scope>NUCLEOTIDE SEQUENCE [LARGE SCALE GENOMIC DNA]</scope>
</reference>
<keyword evidence="4" id="KW-0479">Metal-binding</keyword>
<keyword evidence="7" id="KW-0862">Zinc</keyword>
<dbReference type="Proteomes" id="UP000177169">
    <property type="component" value="Unassembled WGS sequence"/>
</dbReference>
<dbReference type="GO" id="GO:0004519">
    <property type="term" value="F:endonuclease activity"/>
    <property type="evidence" value="ECO:0007669"/>
    <property type="project" value="UniProtKB-KW"/>
</dbReference>
<dbReference type="Gene3D" id="3.40.390.30">
    <property type="entry name" value="Metalloproteases ('zincins'), catalytic domain"/>
    <property type="match status" value="1"/>
</dbReference>
<evidence type="ECO:0000256" key="6">
    <source>
        <dbReference type="ARBA" id="ARBA00022801"/>
    </source>
</evidence>
<keyword evidence="5" id="KW-0255">Endonuclease</keyword>
<evidence type="ECO:0000313" key="8">
    <source>
        <dbReference type="EMBL" id="OGM34887.1"/>
    </source>
</evidence>